<dbReference type="InterPro" id="IPR013783">
    <property type="entry name" value="Ig-like_fold"/>
</dbReference>
<dbReference type="SUPFAM" id="SSF49299">
    <property type="entry name" value="PKD domain"/>
    <property type="match status" value="2"/>
</dbReference>
<dbReference type="Pfam" id="PF18911">
    <property type="entry name" value="PKD_4"/>
    <property type="match status" value="1"/>
</dbReference>
<proteinExistence type="predicted"/>
<dbReference type="OrthoDB" id="3784043at2"/>
<evidence type="ECO:0000313" key="4">
    <source>
        <dbReference type="Proteomes" id="UP000295198"/>
    </source>
</evidence>
<evidence type="ECO:0000313" key="3">
    <source>
        <dbReference type="EMBL" id="RYP88293.1"/>
    </source>
</evidence>
<comment type="caution">
    <text evidence="3">The sequence shown here is derived from an EMBL/GenBank/DDBJ whole genome shotgun (WGS) entry which is preliminary data.</text>
</comment>
<keyword evidence="4" id="KW-1185">Reference proteome</keyword>
<dbReference type="AlphaFoldDB" id="A0A4Q4ZJ53"/>
<feature type="signal peptide" evidence="1">
    <location>
        <begin position="1"/>
        <end position="32"/>
    </location>
</feature>
<protein>
    <recommendedName>
        <fullName evidence="2">PKD domain-containing protein</fullName>
    </recommendedName>
</protein>
<dbReference type="InterPro" id="IPR035986">
    <property type="entry name" value="PKD_dom_sf"/>
</dbReference>
<feature type="domain" description="PKD" evidence="2">
    <location>
        <begin position="359"/>
        <end position="413"/>
    </location>
</feature>
<reference evidence="3 4" key="1">
    <citation type="submission" date="2019-01" db="EMBL/GenBank/DDBJ databases">
        <title>Nocardioides guangzhouensis sp. nov., an actinobacterium isolated from soil.</title>
        <authorList>
            <person name="Fu Y."/>
            <person name="Cai Y."/>
            <person name="Lin Z."/>
            <person name="Chen P."/>
        </authorList>
    </citation>
    <scope>NUCLEOTIDE SEQUENCE [LARGE SCALE GENOMIC DNA]</scope>
    <source>
        <strain evidence="3 4">130</strain>
    </source>
</reference>
<dbReference type="InterPro" id="IPR000601">
    <property type="entry name" value="PKD_dom"/>
</dbReference>
<dbReference type="GO" id="GO:0005975">
    <property type="term" value="P:carbohydrate metabolic process"/>
    <property type="evidence" value="ECO:0007669"/>
    <property type="project" value="UniProtKB-ARBA"/>
</dbReference>
<keyword evidence="1" id="KW-0732">Signal</keyword>
<gene>
    <name evidence="3" type="ORF">EKO23_02865</name>
</gene>
<dbReference type="RefSeq" id="WP_134713887.1">
    <property type="nucleotide sequence ID" value="NZ_SDKM01000003.1"/>
</dbReference>
<dbReference type="PROSITE" id="PS50093">
    <property type="entry name" value="PKD"/>
    <property type="match status" value="2"/>
</dbReference>
<organism evidence="3 4">
    <name type="scientific">Nocardioides guangzhouensis</name>
    <dbReference type="NCBI Taxonomy" id="2497878"/>
    <lineage>
        <taxon>Bacteria</taxon>
        <taxon>Bacillati</taxon>
        <taxon>Actinomycetota</taxon>
        <taxon>Actinomycetes</taxon>
        <taxon>Propionibacteriales</taxon>
        <taxon>Nocardioidaceae</taxon>
        <taxon>Nocardioides</taxon>
    </lineage>
</organism>
<feature type="domain" description="PKD" evidence="2">
    <location>
        <begin position="263"/>
        <end position="309"/>
    </location>
</feature>
<evidence type="ECO:0000259" key="2">
    <source>
        <dbReference type="PROSITE" id="PS50093"/>
    </source>
</evidence>
<name>A0A4Q4ZJ53_9ACTN</name>
<evidence type="ECO:0000256" key="1">
    <source>
        <dbReference type="SAM" id="SignalP"/>
    </source>
</evidence>
<sequence>MKFFRSRASRGAAAVLVGVALVAAAAAVPAVAAPPVKPGKVTGLVATVSKPAAAYQVASSWNAATNATSYQVKLVDPGGVALDSATVTATSWSATTTRPAGTSVTIQVTPLAGTRKGTMVSLTKVLPDVTPPTGTFGVAWNVSTATVTQESLSDDLSPAGSITRQIDWGRGDGYEPWSTGTTISYTYPLTDGYYRPRVKLTDQALNVSEQYLHAVVIGDDTAPTGSFTASPTAAWAGLTAVQLSQAGLDDDFSPAARVLRMVDWGDGTPITPWPTLVDVPSHVYATAGTFTPVITLEDEAGNTAPVSADPVTVTKDNAPTGTFAASPTVAWAGLTAVQLGQTALADDYTDVAAVQRTVSWGDGTTTSWPDAMVAPSHVYAAAGSYTPTVTLEDERGNTAQVAADTVTVTADTVKPVVRLTVPKTRTGYVASWRTLKGRATDTAGTGVSRVEVRVIEKRGTRWYAFRPATGTWVKTATAARAWKKAGIRKVTPTATGTWSARVAGLRKGTMYVKVVAVDRAANRSAVLSRKQLLTR</sequence>
<accession>A0A4Q4ZJ53</accession>
<dbReference type="Gene3D" id="2.60.40.10">
    <property type="entry name" value="Immunoglobulins"/>
    <property type="match status" value="2"/>
</dbReference>
<dbReference type="EMBL" id="SDKM01000003">
    <property type="protein sequence ID" value="RYP88293.1"/>
    <property type="molecule type" value="Genomic_DNA"/>
</dbReference>
<dbReference type="Proteomes" id="UP000295198">
    <property type="component" value="Unassembled WGS sequence"/>
</dbReference>
<dbReference type="CDD" id="cd00146">
    <property type="entry name" value="PKD"/>
    <property type="match status" value="1"/>
</dbReference>
<feature type="chain" id="PRO_5020271977" description="PKD domain-containing protein" evidence="1">
    <location>
        <begin position="33"/>
        <end position="535"/>
    </location>
</feature>